<evidence type="ECO:0000313" key="3">
    <source>
        <dbReference type="Proteomes" id="UP000657075"/>
    </source>
</evidence>
<evidence type="ECO:0000313" key="2">
    <source>
        <dbReference type="EMBL" id="GGI86344.1"/>
    </source>
</evidence>
<dbReference type="AlphaFoldDB" id="A0A830EAY4"/>
<dbReference type="EMBL" id="BMNM01000014">
    <property type="protein sequence ID" value="GGI86344.1"/>
    <property type="molecule type" value="Genomic_DNA"/>
</dbReference>
<reference evidence="2" key="1">
    <citation type="journal article" date="2014" name="Int. J. Syst. Evol. Microbiol.">
        <title>Complete genome sequence of Corynebacterium casei LMG S-19264T (=DSM 44701T), isolated from a smear-ripened cheese.</title>
        <authorList>
            <consortium name="US DOE Joint Genome Institute (JGI-PGF)"/>
            <person name="Walter F."/>
            <person name="Albersmeier A."/>
            <person name="Kalinowski J."/>
            <person name="Ruckert C."/>
        </authorList>
    </citation>
    <scope>NUCLEOTIDE SEQUENCE</scope>
    <source>
        <strain evidence="2">JCM 11219</strain>
    </source>
</reference>
<keyword evidence="4" id="KW-1185">Reference proteome</keyword>
<reference evidence="1" key="4">
    <citation type="journal article" date="2023" name="Microbiol. Resour. Announc.">
        <title>Complete Genome Sequence of Vulcanisaeta souniana Strain IC-059, a Hyperthermophilic Archaeon Isolated from Hot Spring Water in Japan.</title>
        <authorList>
            <person name="Kato S."/>
            <person name="Itoh T."/>
            <person name="Wu L."/>
            <person name="Ma J."/>
            <person name="Ohkuma M."/>
        </authorList>
    </citation>
    <scope>NUCLEOTIDE SEQUENCE</scope>
    <source>
        <strain evidence="1">JCM 11219</strain>
    </source>
</reference>
<accession>A0A830EAY4</accession>
<reference evidence="4" key="3">
    <citation type="submission" date="2022-09" db="EMBL/GenBank/DDBJ databases">
        <title>Complete genome sequence of Vulcanisaeta souniana.</title>
        <authorList>
            <person name="Kato S."/>
            <person name="Itoh T."/>
            <person name="Ohkuma M."/>
        </authorList>
    </citation>
    <scope>NUCLEOTIDE SEQUENCE [LARGE SCALE GENOMIC DNA]</scope>
    <source>
        <strain evidence="4">JCM 11219</strain>
    </source>
</reference>
<gene>
    <name evidence="2" type="ORF">GCM10007112_24150</name>
    <name evidence="1" type="ORF">Vsou_13570</name>
</gene>
<protein>
    <submittedName>
        <fullName evidence="2">Uncharacterized protein</fullName>
    </submittedName>
</protein>
<reference evidence="2" key="2">
    <citation type="submission" date="2020-09" db="EMBL/GenBank/DDBJ databases">
        <authorList>
            <person name="Sun Q."/>
            <person name="Ohkuma M."/>
        </authorList>
    </citation>
    <scope>NUCLEOTIDE SEQUENCE</scope>
    <source>
        <strain evidence="2">JCM 11219</strain>
    </source>
</reference>
<organism evidence="2 3">
    <name type="scientific">Vulcanisaeta souniana JCM 11219</name>
    <dbReference type="NCBI Taxonomy" id="1293586"/>
    <lineage>
        <taxon>Archaea</taxon>
        <taxon>Thermoproteota</taxon>
        <taxon>Thermoprotei</taxon>
        <taxon>Thermoproteales</taxon>
        <taxon>Thermoproteaceae</taxon>
        <taxon>Vulcanisaeta</taxon>
    </lineage>
</organism>
<dbReference type="Proteomes" id="UP001060771">
    <property type="component" value="Chromosome"/>
</dbReference>
<sequence length="130" mass="14677">MLPLESVVCGVYLDFVRRVTSEPRFLANIRHPEAGWKVSRSELRMFLGEKATMQCFIRACQLMGLAVHWVSKKSVLIRRDPIEAFRQLLAPGGDGEYCISLDDARLFEASTGLRIVDLAGRLGLRVRITN</sequence>
<dbReference type="Proteomes" id="UP000657075">
    <property type="component" value="Unassembled WGS sequence"/>
</dbReference>
<proteinExistence type="predicted"/>
<dbReference type="EMBL" id="AP026830">
    <property type="protein sequence ID" value="BDR92264.1"/>
    <property type="molecule type" value="Genomic_DNA"/>
</dbReference>
<evidence type="ECO:0000313" key="4">
    <source>
        <dbReference type="Proteomes" id="UP001060771"/>
    </source>
</evidence>
<name>A0A830EAY4_9CREN</name>
<evidence type="ECO:0000313" key="1">
    <source>
        <dbReference type="EMBL" id="BDR92264.1"/>
    </source>
</evidence>